<proteinExistence type="predicted"/>
<dbReference type="AlphaFoldDB" id="A0A9P8IIX0"/>
<dbReference type="GO" id="GO:0005737">
    <property type="term" value="C:cytoplasm"/>
    <property type="evidence" value="ECO:0007669"/>
    <property type="project" value="TreeGrafter"/>
</dbReference>
<sequence length="522" mass="57452">MDIVRSYFRDIFLTIRTVVGTLFVLNKGFEDVSKRINSDPGLPIPNPTASFWQEDPLYPELVNIKSDELPDTADVVIIGSGITGASIARTLLRECEATCKVVMLEARQVCSGATGRNGGHIKTSPYNEFRELKEKFGLERARAIVKFRIKHVEVLTGLAKAEGINAECREVETVDLFFHHDVFERNEEVVRELAIDMPDIAARVRTWDVAEARKNFSVGDHVVGAISYPAGAIWPYRFVTSILRSLLSSYPFNFSIEANTPVTSISTNQDQDRPFTVLTDRGNIKTTHVIHATNAHAPHLVSGIRGKLFGMRGQMSAQRPGKSFPRLGGSRSWSLIYREGYDYITQRPGDDGEVMAGGGWAQSGNRGLDEIGIWSDDATNFLAGSHLSGILPMAFGPKHWGEDGEGGRLKSMWTGSIGITADALPFVGRLDASLTGRRPPLRTRATRAAVAPAEWICAGYRGEGMVNAWLCGVALAVMVQGREDVDAEEQPGRPAGPLFDWFPREMLISPGRLRRANVKRVG</sequence>
<gene>
    <name evidence="2" type="ORF">GP486_008191</name>
</gene>
<dbReference type="Gene3D" id="3.50.50.60">
    <property type="entry name" value="FAD/NAD(P)-binding domain"/>
    <property type="match status" value="1"/>
</dbReference>
<dbReference type="SUPFAM" id="SSF51905">
    <property type="entry name" value="FAD/NAD(P)-binding domain"/>
    <property type="match status" value="1"/>
</dbReference>
<protein>
    <recommendedName>
        <fullName evidence="1">FAD dependent oxidoreductase domain-containing protein</fullName>
    </recommendedName>
</protein>
<dbReference type="PANTHER" id="PTHR13847:SF213">
    <property type="entry name" value="DEPENDENT OXIDOREDUCTASE, PUTATIVE-RELATED"/>
    <property type="match status" value="1"/>
</dbReference>
<dbReference type="Gene3D" id="3.30.9.10">
    <property type="entry name" value="D-Amino Acid Oxidase, subunit A, domain 2"/>
    <property type="match status" value="1"/>
</dbReference>
<evidence type="ECO:0000259" key="1">
    <source>
        <dbReference type="Pfam" id="PF01266"/>
    </source>
</evidence>
<dbReference type="Pfam" id="PF01266">
    <property type="entry name" value="DAO"/>
    <property type="match status" value="1"/>
</dbReference>
<feature type="domain" description="FAD dependent oxidoreductase" evidence="1">
    <location>
        <begin position="74"/>
        <end position="476"/>
    </location>
</feature>
<organism evidence="2 3">
    <name type="scientific">Trichoglossum hirsutum</name>
    <dbReference type="NCBI Taxonomy" id="265104"/>
    <lineage>
        <taxon>Eukaryota</taxon>
        <taxon>Fungi</taxon>
        <taxon>Dikarya</taxon>
        <taxon>Ascomycota</taxon>
        <taxon>Pezizomycotina</taxon>
        <taxon>Geoglossomycetes</taxon>
        <taxon>Geoglossales</taxon>
        <taxon>Geoglossaceae</taxon>
        <taxon>Trichoglossum</taxon>
    </lineage>
</organism>
<dbReference type="InterPro" id="IPR006076">
    <property type="entry name" value="FAD-dep_OxRdtase"/>
</dbReference>
<dbReference type="EMBL" id="JAGHQM010002873">
    <property type="protein sequence ID" value="KAH0548069.1"/>
    <property type="molecule type" value="Genomic_DNA"/>
</dbReference>
<evidence type="ECO:0000313" key="3">
    <source>
        <dbReference type="Proteomes" id="UP000750711"/>
    </source>
</evidence>
<evidence type="ECO:0000313" key="2">
    <source>
        <dbReference type="EMBL" id="KAH0548069.1"/>
    </source>
</evidence>
<reference evidence="2" key="1">
    <citation type="submission" date="2021-03" db="EMBL/GenBank/DDBJ databases">
        <title>Comparative genomics and phylogenomic investigation of the class Geoglossomycetes provide insights into ecological specialization and systematics.</title>
        <authorList>
            <person name="Melie T."/>
            <person name="Pirro S."/>
            <person name="Miller A.N."/>
            <person name="Quandt A."/>
        </authorList>
    </citation>
    <scope>NUCLEOTIDE SEQUENCE</scope>
    <source>
        <strain evidence="2">CAQ_001_2017</strain>
    </source>
</reference>
<keyword evidence="3" id="KW-1185">Reference proteome</keyword>
<comment type="caution">
    <text evidence="2">The sequence shown here is derived from an EMBL/GenBank/DDBJ whole genome shotgun (WGS) entry which is preliminary data.</text>
</comment>
<dbReference type="Proteomes" id="UP000750711">
    <property type="component" value="Unassembled WGS sequence"/>
</dbReference>
<dbReference type="PANTHER" id="PTHR13847">
    <property type="entry name" value="SARCOSINE DEHYDROGENASE-RELATED"/>
    <property type="match status" value="1"/>
</dbReference>
<dbReference type="InterPro" id="IPR036188">
    <property type="entry name" value="FAD/NAD-bd_sf"/>
</dbReference>
<name>A0A9P8IIX0_9PEZI</name>
<accession>A0A9P8IIX0</accession>